<keyword evidence="1" id="KW-0472">Membrane</keyword>
<sequence>MGFITGKIIDVLIIIATIIIGIYAYDEIRRQDSSLKVMLIGIGIILFAIVNPIFILKMITGILGFITIIYGAKKNN</sequence>
<organism evidence="2">
    <name type="scientific">Clostridium tertium</name>
    <dbReference type="NCBI Taxonomy" id="1559"/>
    <lineage>
        <taxon>Bacteria</taxon>
        <taxon>Bacillati</taxon>
        <taxon>Bacillota</taxon>
        <taxon>Clostridia</taxon>
        <taxon>Eubacteriales</taxon>
        <taxon>Clostridiaceae</taxon>
        <taxon>Clostridium</taxon>
    </lineage>
</organism>
<evidence type="ECO:0000313" key="2">
    <source>
        <dbReference type="EMBL" id="VYT84053.1"/>
    </source>
</evidence>
<gene>
    <name evidence="2" type="ORF">CTLFYP3_00808</name>
</gene>
<evidence type="ECO:0000256" key="1">
    <source>
        <dbReference type="SAM" id="Phobius"/>
    </source>
</evidence>
<reference evidence="2" key="1">
    <citation type="submission" date="2019-11" db="EMBL/GenBank/DDBJ databases">
        <authorList>
            <person name="Feng L."/>
        </authorList>
    </citation>
    <scope>NUCLEOTIDE SEQUENCE</scope>
    <source>
        <strain evidence="2">CTertiumLFYP3</strain>
    </source>
</reference>
<keyword evidence="1" id="KW-1133">Transmembrane helix</keyword>
<dbReference type="EMBL" id="CACRTO010000008">
    <property type="protein sequence ID" value="VYT84053.1"/>
    <property type="molecule type" value="Genomic_DNA"/>
</dbReference>
<feature type="transmembrane region" description="Helical" evidence="1">
    <location>
        <begin position="37"/>
        <end position="70"/>
    </location>
</feature>
<proteinExistence type="predicted"/>
<keyword evidence="1" id="KW-0812">Transmembrane</keyword>
<feature type="transmembrane region" description="Helical" evidence="1">
    <location>
        <begin position="6"/>
        <end position="25"/>
    </location>
</feature>
<protein>
    <submittedName>
        <fullName evidence="2">Uncharacterized protein</fullName>
    </submittedName>
</protein>
<name>A0A6N2ZZK3_9CLOT</name>
<accession>A0A6N2ZZK3</accession>
<dbReference type="AlphaFoldDB" id="A0A6N2ZZK3"/>
<dbReference type="RefSeq" id="WP_156625244.1">
    <property type="nucleotide sequence ID" value="NZ_CACRTO010000008.1"/>
</dbReference>